<evidence type="ECO:0000313" key="2">
    <source>
        <dbReference type="Proteomes" id="UP001057402"/>
    </source>
</evidence>
<protein>
    <submittedName>
        <fullName evidence="1">Uncharacterized protein</fullName>
    </submittedName>
</protein>
<organism evidence="1 2">
    <name type="scientific">Melastoma candidum</name>
    <dbReference type="NCBI Taxonomy" id="119954"/>
    <lineage>
        <taxon>Eukaryota</taxon>
        <taxon>Viridiplantae</taxon>
        <taxon>Streptophyta</taxon>
        <taxon>Embryophyta</taxon>
        <taxon>Tracheophyta</taxon>
        <taxon>Spermatophyta</taxon>
        <taxon>Magnoliopsida</taxon>
        <taxon>eudicotyledons</taxon>
        <taxon>Gunneridae</taxon>
        <taxon>Pentapetalae</taxon>
        <taxon>rosids</taxon>
        <taxon>malvids</taxon>
        <taxon>Myrtales</taxon>
        <taxon>Melastomataceae</taxon>
        <taxon>Melastomatoideae</taxon>
        <taxon>Melastomateae</taxon>
        <taxon>Melastoma</taxon>
    </lineage>
</organism>
<evidence type="ECO:0000313" key="1">
    <source>
        <dbReference type="EMBL" id="KAI4382588.1"/>
    </source>
</evidence>
<sequence>MLSPPQSVDFTISKDWVIGYLLLAGSAISIIIFNIIQLGTLELYSQVLKLMLFSGLIGTALCVAISLAVERDLSAWVLKLDFELALIIATAIFSGLIRSRVHLWCTHLKGPLYVPLFRPLGIFWATLFGSSFFPTTIHYGSIAGSLVIGVGYYAMMLGQIKEGETQRGHEGCNRDASDDKVPLLQDE</sequence>
<accession>A0ACB9RU99</accession>
<gene>
    <name evidence="1" type="ORF">MLD38_008534</name>
</gene>
<comment type="caution">
    <text evidence="1">The sequence shown here is derived from an EMBL/GenBank/DDBJ whole genome shotgun (WGS) entry which is preliminary data.</text>
</comment>
<reference evidence="2" key="1">
    <citation type="journal article" date="2023" name="Front. Plant Sci.">
        <title>Chromosomal-level genome assembly of Melastoma candidum provides insights into trichome evolution.</title>
        <authorList>
            <person name="Zhong Y."/>
            <person name="Wu W."/>
            <person name="Sun C."/>
            <person name="Zou P."/>
            <person name="Liu Y."/>
            <person name="Dai S."/>
            <person name="Zhou R."/>
        </authorList>
    </citation>
    <scope>NUCLEOTIDE SEQUENCE [LARGE SCALE GENOMIC DNA]</scope>
</reference>
<keyword evidence="2" id="KW-1185">Reference proteome</keyword>
<proteinExistence type="predicted"/>
<name>A0ACB9RU99_9MYRT</name>
<dbReference type="EMBL" id="CM042882">
    <property type="protein sequence ID" value="KAI4382588.1"/>
    <property type="molecule type" value="Genomic_DNA"/>
</dbReference>
<dbReference type="Proteomes" id="UP001057402">
    <property type="component" value="Chromosome 3"/>
</dbReference>